<name>A0A5S4THR8_STRPY</name>
<evidence type="ECO:0000313" key="1">
    <source>
        <dbReference type="EMBL" id="TYK96229.1"/>
    </source>
</evidence>
<comment type="caution">
    <text evidence="1">The sequence shown here is derived from an EMBL/GenBank/DDBJ whole genome shotgun (WGS) entry which is preliminary data.</text>
</comment>
<organism evidence="1 2">
    <name type="scientific">Streptococcus pyogenes</name>
    <dbReference type="NCBI Taxonomy" id="1314"/>
    <lineage>
        <taxon>Bacteria</taxon>
        <taxon>Bacillati</taxon>
        <taxon>Bacillota</taxon>
        <taxon>Bacilli</taxon>
        <taxon>Lactobacillales</taxon>
        <taxon>Streptococcaceae</taxon>
        <taxon>Streptococcus</taxon>
    </lineage>
</organism>
<dbReference type="Proteomes" id="UP000325300">
    <property type="component" value="Unassembled WGS sequence"/>
</dbReference>
<proteinExistence type="predicted"/>
<reference evidence="1 2" key="1">
    <citation type="submission" date="2019-02" db="EMBL/GenBank/DDBJ databases">
        <title>Novel genomic isolates of S. pyogenes and S. dysgalactiae subsp. equisimilis associated to necrotising fasciitis (NSTI).</title>
        <authorList>
            <person name="Barrantes I."/>
        </authorList>
    </citation>
    <scope>NUCLEOTIDE SEQUENCE [LARGE SCALE GENOMIC DNA]</scope>
    <source>
        <strain evidence="1 2">SPY5003</strain>
    </source>
</reference>
<dbReference type="EMBL" id="SJLI01000001">
    <property type="protein sequence ID" value="TYK96229.1"/>
    <property type="molecule type" value="Genomic_DNA"/>
</dbReference>
<dbReference type="AlphaFoldDB" id="A0A5S4THR8"/>
<protein>
    <submittedName>
        <fullName evidence="1">Uncharacterized protein</fullName>
    </submittedName>
</protein>
<accession>A0A5S4THR8</accession>
<evidence type="ECO:0000313" key="2">
    <source>
        <dbReference type="Proteomes" id="UP000325300"/>
    </source>
</evidence>
<sequence length="59" mass="6547">MYSKSINSSADVTSDFYVRSEPKQLLFAMEKVAPIGIFETLGSKIRHRIPKEVAAVSTT</sequence>
<gene>
    <name evidence="1" type="ORF">E0F67_03525</name>
</gene>